<evidence type="ECO:0008006" key="4">
    <source>
        <dbReference type="Google" id="ProtNLM"/>
    </source>
</evidence>
<name>A0A371D2Y4_9APHY</name>
<protein>
    <recommendedName>
        <fullName evidence="4">F-box domain-containing protein</fullName>
    </recommendedName>
</protein>
<sequence>MDHLPVELLEPICYMASTDGQTGAALALVSRTFHEVSRRARFHAVSLHGRPTKIDSFLLTFLLERTRRLRDDPHPEEPGTPPPGPVAPKLTVRHLSITWCDPPRRQTVARPSSSLGLFRDPDSDDAQYTTTGETLPHWRSMQPGLDAHYTRAVAALLSALADDVHTLTLVHAQWTPCTPVLERPFPGLRELTLLGGDPPLLDGSDGVVLYPALARLHHVVPFKLAGVHFDDWAVRAPGLTHLRMSCVRDPEDLFLPGLKAVLPGGGLPALRYLCVEEGHVAGDFDLDTEVYLWRKVRPNMALEYHFPRRDRDGDLRRRVVQRMREQWQDRVEGGHGCWGRFGDWEESAA</sequence>
<feature type="region of interest" description="Disordered" evidence="1">
    <location>
        <begin position="106"/>
        <end position="129"/>
    </location>
</feature>
<evidence type="ECO:0000313" key="2">
    <source>
        <dbReference type="EMBL" id="RDX46875.1"/>
    </source>
</evidence>
<dbReference type="AlphaFoldDB" id="A0A371D2Y4"/>
<evidence type="ECO:0000256" key="1">
    <source>
        <dbReference type="SAM" id="MobiDB-lite"/>
    </source>
</evidence>
<organism evidence="2 3">
    <name type="scientific">Lentinus brumalis</name>
    <dbReference type="NCBI Taxonomy" id="2498619"/>
    <lineage>
        <taxon>Eukaryota</taxon>
        <taxon>Fungi</taxon>
        <taxon>Dikarya</taxon>
        <taxon>Basidiomycota</taxon>
        <taxon>Agaricomycotina</taxon>
        <taxon>Agaricomycetes</taxon>
        <taxon>Polyporales</taxon>
        <taxon>Polyporaceae</taxon>
        <taxon>Lentinus</taxon>
    </lineage>
</organism>
<gene>
    <name evidence="2" type="ORF">OH76DRAFT_1558124</name>
</gene>
<keyword evidence="3" id="KW-1185">Reference proteome</keyword>
<dbReference type="EMBL" id="KZ857423">
    <property type="protein sequence ID" value="RDX46875.1"/>
    <property type="molecule type" value="Genomic_DNA"/>
</dbReference>
<accession>A0A371D2Y4</accession>
<proteinExistence type="predicted"/>
<dbReference type="OrthoDB" id="10655312at2759"/>
<dbReference type="Proteomes" id="UP000256964">
    <property type="component" value="Unassembled WGS sequence"/>
</dbReference>
<reference evidence="2 3" key="1">
    <citation type="journal article" date="2018" name="Biotechnol. Biofuels">
        <title>Integrative visual omics of the white-rot fungus Polyporus brumalis exposes the biotechnological potential of its oxidative enzymes for delignifying raw plant biomass.</title>
        <authorList>
            <person name="Miyauchi S."/>
            <person name="Rancon A."/>
            <person name="Drula E."/>
            <person name="Hage H."/>
            <person name="Chaduli D."/>
            <person name="Favel A."/>
            <person name="Grisel S."/>
            <person name="Henrissat B."/>
            <person name="Herpoel-Gimbert I."/>
            <person name="Ruiz-Duenas F.J."/>
            <person name="Chevret D."/>
            <person name="Hainaut M."/>
            <person name="Lin J."/>
            <person name="Wang M."/>
            <person name="Pangilinan J."/>
            <person name="Lipzen A."/>
            <person name="Lesage-Meessen L."/>
            <person name="Navarro D."/>
            <person name="Riley R."/>
            <person name="Grigoriev I.V."/>
            <person name="Zhou S."/>
            <person name="Raouche S."/>
            <person name="Rosso M.N."/>
        </authorList>
    </citation>
    <scope>NUCLEOTIDE SEQUENCE [LARGE SCALE GENOMIC DNA]</scope>
    <source>
        <strain evidence="2 3">BRFM 1820</strain>
    </source>
</reference>
<evidence type="ECO:0000313" key="3">
    <source>
        <dbReference type="Proteomes" id="UP000256964"/>
    </source>
</evidence>